<dbReference type="SFLD" id="SFLDG00358">
    <property type="entry name" value="Main_(cytGST)"/>
    <property type="match status" value="1"/>
</dbReference>
<dbReference type="InterPro" id="IPR004045">
    <property type="entry name" value="Glutathione_S-Trfase_N"/>
</dbReference>
<dbReference type="PANTHER" id="PTHR43968:SF6">
    <property type="entry name" value="GLUTATHIONE S-TRANSFERASE OMEGA"/>
    <property type="match status" value="1"/>
</dbReference>
<evidence type="ECO:0000259" key="3">
    <source>
        <dbReference type="PROSITE" id="PS50404"/>
    </source>
</evidence>
<evidence type="ECO:0000259" key="4">
    <source>
        <dbReference type="PROSITE" id="PS50405"/>
    </source>
</evidence>
<dbReference type="OrthoDB" id="202840at2759"/>
<dbReference type="InterPro" id="IPR040079">
    <property type="entry name" value="Glutathione_S-Trfase"/>
</dbReference>
<evidence type="ECO:0000313" key="6">
    <source>
        <dbReference type="Proteomes" id="UP000011083"/>
    </source>
</evidence>
<dbReference type="Pfam" id="PF13417">
    <property type="entry name" value="GST_N_3"/>
    <property type="match status" value="1"/>
</dbReference>
<dbReference type="InterPro" id="IPR050983">
    <property type="entry name" value="GST_Omega/HSP26"/>
</dbReference>
<dbReference type="Gene3D" id="1.20.1050.10">
    <property type="match status" value="1"/>
</dbReference>
<dbReference type="PRINTS" id="PR01625">
    <property type="entry name" value="GSTRNSFRASEO"/>
</dbReference>
<gene>
    <name evidence="5" type="ORF">ACA1_099220</name>
</gene>
<name>L8H4T1_ACACF</name>
<keyword evidence="1" id="KW-0560">Oxidoreductase</keyword>
<dbReference type="PROSITE" id="PS50404">
    <property type="entry name" value="GST_NTER"/>
    <property type="match status" value="1"/>
</dbReference>
<reference evidence="5 6" key="1">
    <citation type="journal article" date="2013" name="Genome Biol.">
        <title>Genome of Acanthamoeba castellanii highlights extensive lateral gene transfer and early evolution of tyrosine kinase signaling.</title>
        <authorList>
            <person name="Clarke M."/>
            <person name="Lohan A.J."/>
            <person name="Liu B."/>
            <person name="Lagkouvardos I."/>
            <person name="Roy S."/>
            <person name="Zafar N."/>
            <person name="Bertelli C."/>
            <person name="Schilde C."/>
            <person name="Kianianmomeni A."/>
            <person name="Burglin T.R."/>
            <person name="Frech C."/>
            <person name="Turcotte B."/>
            <person name="Kopec K.O."/>
            <person name="Synnott J.M."/>
            <person name="Choo C."/>
            <person name="Paponov I."/>
            <person name="Finkler A."/>
            <person name="Soon Heng Tan C."/>
            <person name="Hutchins A.P."/>
            <person name="Weinmeier T."/>
            <person name="Rattei T."/>
            <person name="Chu J.S."/>
            <person name="Gimenez G."/>
            <person name="Irimia M."/>
            <person name="Rigden D.J."/>
            <person name="Fitzpatrick D.A."/>
            <person name="Lorenzo-Morales J."/>
            <person name="Bateman A."/>
            <person name="Chiu C.H."/>
            <person name="Tang P."/>
            <person name="Hegemann P."/>
            <person name="Fromm H."/>
            <person name="Raoult D."/>
            <person name="Greub G."/>
            <person name="Miranda-Saavedra D."/>
            <person name="Chen N."/>
            <person name="Nash P."/>
            <person name="Ginger M.L."/>
            <person name="Horn M."/>
            <person name="Schaap P."/>
            <person name="Caler L."/>
            <person name="Loftus B."/>
        </authorList>
    </citation>
    <scope>NUCLEOTIDE SEQUENCE [LARGE SCALE GENOMIC DNA]</scope>
    <source>
        <strain evidence="5 6">Neff</strain>
    </source>
</reference>
<dbReference type="VEuPathDB" id="AmoebaDB:ACA1_099220"/>
<feature type="domain" description="GST N-terminal" evidence="3">
    <location>
        <begin position="8"/>
        <end position="87"/>
    </location>
</feature>
<dbReference type="InterPro" id="IPR036282">
    <property type="entry name" value="Glutathione-S-Trfase_C_sf"/>
</dbReference>
<proteinExistence type="predicted"/>
<evidence type="ECO:0000313" key="5">
    <source>
        <dbReference type="EMBL" id="ELR20524.1"/>
    </source>
</evidence>
<dbReference type="Pfam" id="PF16865">
    <property type="entry name" value="GST_C_5"/>
    <property type="match status" value="1"/>
</dbReference>
<sequence length="253" mass="28891">MASTTNNKKITLYLNVVCPYAQRAWQTAVEKGLEFEAISVPLRGDKPDWYWKVNPRGTVPTLVHGERTIHESLLISEYLDDAFPEAGPRLLPSDPYQRYASRFVIDQFGSQVTPAVFQLIKNQDRAQDDKLKEELTKKVEAFAELYAAESSSKDGPYFLGESFSLVDLAIVPFIYRFAIGLSHYRGFDLLAVDEKLKRWHDAVTQRPSWKTTTVTPEALIESMAFYANPPQHRPRRRARRQWWPARSAGAPSA</sequence>
<organism evidence="5 6">
    <name type="scientific">Acanthamoeba castellanii (strain ATCC 30010 / Neff)</name>
    <dbReference type="NCBI Taxonomy" id="1257118"/>
    <lineage>
        <taxon>Eukaryota</taxon>
        <taxon>Amoebozoa</taxon>
        <taxon>Discosea</taxon>
        <taxon>Longamoebia</taxon>
        <taxon>Centramoebida</taxon>
        <taxon>Acanthamoebidae</taxon>
        <taxon>Acanthamoeba</taxon>
    </lineage>
</organism>
<dbReference type="SUPFAM" id="SSF52833">
    <property type="entry name" value="Thioredoxin-like"/>
    <property type="match status" value="1"/>
</dbReference>
<dbReference type="InterPro" id="IPR005442">
    <property type="entry name" value="GST_omega"/>
</dbReference>
<dbReference type="PANTHER" id="PTHR43968">
    <property type="match status" value="1"/>
</dbReference>
<dbReference type="AlphaFoldDB" id="L8H4T1"/>
<dbReference type="Gene3D" id="3.40.30.10">
    <property type="entry name" value="Glutaredoxin"/>
    <property type="match status" value="1"/>
</dbReference>
<dbReference type="GO" id="GO:0005737">
    <property type="term" value="C:cytoplasm"/>
    <property type="evidence" value="ECO:0007669"/>
    <property type="project" value="InterPro"/>
</dbReference>
<keyword evidence="6" id="KW-1185">Reference proteome</keyword>
<dbReference type="InterPro" id="IPR041695">
    <property type="entry name" value="GST_C_5"/>
</dbReference>
<dbReference type="SUPFAM" id="SSF47616">
    <property type="entry name" value="GST C-terminal domain-like"/>
    <property type="match status" value="1"/>
</dbReference>
<dbReference type="Proteomes" id="UP000011083">
    <property type="component" value="Unassembled WGS sequence"/>
</dbReference>
<keyword evidence="5" id="KW-0808">Transferase</keyword>
<dbReference type="STRING" id="1257118.L8H4T1"/>
<dbReference type="EMBL" id="KB007910">
    <property type="protein sequence ID" value="ELR20524.1"/>
    <property type="molecule type" value="Genomic_DNA"/>
</dbReference>
<dbReference type="GO" id="GO:0045174">
    <property type="term" value="F:glutathione dehydrogenase (ascorbate) activity"/>
    <property type="evidence" value="ECO:0007669"/>
    <property type="project" value="UniProtKB-ARBA"/>
</dbReference>
<protein>
    <submittedName>
        <fullName evidence="5">Glutathione transferase family protein</fullName>
    </submittedName>
</protein>
<dbReference type="InterPro" id="IPR036249">
    <property type="entry name" value="Thioredoxin-like_sf"/>
</dbReference>
<dbReference type="RefSeq" id="XP_004343655.1">
    <property type="nucleotide sequence ID" value="XM_004343605.1"/>
</dbReference>
<dbReference type="KEGG" id="acan:ACA1_099220"/>
<evidence type="ECO:0000256" key="1">
    <source>
        <dbReference type="ARBA" id="ARBA00023002"/>
    </source>
</evidence>
<dbReference type="InterPro" id="IPR010987">
    <property type="entry name" value="Glutathione-S-Trfase_C-like"/>
</dbReference>
<accession>L8H4T1</accession>
<feature type="region of interest" description="Disordered" evidence="2">
    <location>
        <begin position="230"/>
        <end position="253"/>
    </location>
</feature>
<dbReference type="GO" id="GO:0004364">
    <property type="term" value="F:glutathione transferase activity"/>
    <property type="evidence" value="ECO:0007669"/>
    <property type="project" value="InterPro"/>
</dbReference>
<dbReference type="PROSITE" id="PS50405">
    <property type="entry name" value="GST_CTER"/>
    <property type="match status" value="1"/>
</dbReference>
<dbReference type="CDD" id="cd00570">
    <property type="entry name" value="GST_N_family"/>
    <property type="match status" value="1"/>
</dbReference>
<dbReference type="OMA" id="LDDTYPG"/>
<evidence type="ECO:0000256" key="2">
    <source>
        <dbReference type="SAM" id="MobiDB-lite"/>
    </source>
</evidence>
<dbReference type="GeneID" id="14921386"/>
<dbReference type="SFLD" id="SFLDS00019">
    <property type="entry name" value="Glutathione_Transferase_(cytos"/>
    <property type="match status" value="1"/>
</dbReference>
<feature type="domain" description="GST C-terminal" evidence="4">
    <location>
        <begin position="94"/>
        <end position="230"/>
    </location>
</feature>